<organism evidence="1 2">
    <name type="scientific">Shewanella putrefaciens</name>
    <name type="common">Pseudomonas putrefaciens</name>
    <dbReference type="NCBI Taxonomy" id="24"/>
    <lineage>
        <taxon>Bacteria</taxon>
        <taxon>Pseudomonadati</taxon>
        <taxon>Pseudomonadota</taxon>
        <taxon>Gammaproteobacteria</taxon>
        <taxon>Alteromonadales</taxon>
        <taxon>Shewanellaceae</taxon>
        <taxon>Shewanella</taxon>
    </lineage>
</organism>
<dbReference type="RefSeq" id="WP_128090070.1">
    <property type="nucleotide sequence ID" value="NZ_CP028435.1"/>
</dbReference>
<evidence type="ECO:0000313" key="1">
    <source>
        <dbReference type="EMBL" id="QYX71268.1"/>
    </source>
</evidence>
<accession>A0ABX8X7R4</accession>
<reference evidence="1 2" key="1">
    <citation type="submission" date="2021-08" db="EMBL/GenBank/DDBJ databases">
        <title>Shewanella putrefaciens YZ-J, complete genome.</title>
        <authorList>
            <person name="Yi Z."/>
        </authorList>
    </citation>
    <scope>NUCLEOTIDE SEQUENCE [LARGE SCALE GENOMIC DNA]</scope>
    <source>
        <strain evidence="1 2">YZ-J</strain>
    </source>
</reference>
<dbReference type="EMBL" id="CP080635">
    <property type="protein sequence ID" value="QYX71268.1"/>
    <property type="molecule type" value="Genomic_DNA"/>
</dbReference>
<sequence length="109" mass="12410">MNPEFEQELNRKLAAFDAWANVSTFRECKLVQYCGVDLVGVIDVETDQIVDQITGLLCEGFYVDWKQSGSILYLRVYEFGGPEPTWEQVVNEEPLADIDAILKDAGFRE</sequence>
<keyword evidence="2" id="KW-1185">Reference proteome</keyword>
<dbReference type="Proteomes" id="UP000827084">
    <property type="component" value="Chromosome"/>
</dbReference>
<evidence type="ECO:0000313" key="2">
    <source>
        <dbReference type="Proteomes" id="UP000827084"/>
    </source>
</evidence>
<protein>
    <submittedName>
        <fullName evidence="1">Uncharacterized protein</fullName>
    </submittedName>
</protein>
<dbReference type="GeneID" id="67443725"/>
<name>A0ABX8X7R4_SHEPU</name>
<gene>
    <name evidence="1" type="ORF">K3G22_10655</name>
</gene>
<proteinExistence type="predicted"/>